<sequence>MKTSIPTIPTESIEQTNDSDGDDDEDDDDDDFIDVPLGPTKNNDQELLQLLGLGTAGKLNITIDLN</sequence>
<accession>A0A8S2R9A5</accession>
<comment type="caution">
    <text evidence="2">The sequence shown here is derived from an EMBL/GenBank/DDBJ whole genome shotgun (WGS) entry which is preliminary data.</text>
</comment>
<feature type="region of interest" description="Disordered" evidence="1">
    <location>
        <begin position="1"/>
        <end position="42"/>
    </location>
</feature>
<name>A0A8S2R9A5_9BILA</name>
<feature type="compositionally biased region" description="Polar residues" evidence="1">
    <location>
        <begin position="1"/>
        <end position="16"/>
    </location>
</feature>
<gene>
    <name evidence="2" type="ORF">SMN809_LOCUS19838</name>
</gene>
<dbReference type="AlphaFoldDB" id="A0A8S2R9A5"/>
<protein>
    <submittedName>
        <fullName evidence="2">Uncharacterized protein</fullName>
    </submittedName>
</protein>
<reference evidence="2" key="1">
    <citation type="submission" date="2021-02" db="EMBL/GenBank/DDBJ databases">
        <authorList>
            <person name="Nowell W R."/>
        </authorList>
    </citation>
    <scope>NUCLEOTIDE SEQUENCE</scope>
</reference>
<feature type="compositionally biased region" description="Acidic residues" evidence="1">
    <location>
        <begin position="17"/>
        <end position="33"/>
    </location>
</feature>
<organism evidence="2 3">
    <name type="scientific">Rotaria magnacalcarata</name>
    <dbReference type="NCBI Taxonomy" id="392030"/>
    <lineage>
        <taxon>Eukaryota</taxon>
        <taxon>Metazoa</taxon>
        <taxon>Spiralia</taxon>
        <taxon>Gnathifera</taxon>
        <taxon>Rotifera</taxon>
        <taxon>Eurotatoria</taxon>
        <taxon>Bdelloidea</taxon>
        <taxon>Philodinida</taxon>
        <taxon>Philodinidae</taxon>
        <taxon>Rotaria</taxon>
    </lineage>
</organism>
<evidence type="ECO:0000313" key="2">
    <source>
        <dbReference type="EMBL" id="CAF4152652.1"/>
    </source>
</evidence>
<feature type="non-terminal residue" evidence="2">
    <location>
        <position position="66"/>
    </location>
</feature>
<evidence type="ECO:0000313" key="3">
    <source>
        <dbReference type="Proteomes" id="UP000676336"/>
    </source>
</evidence>
<dbReference type="Proteomes" id="UP000676336">
    <property type="component" value="Unassembled WGS sequence"/>
</dbReference>
<evidence type="ECO:0000256" key="1">
    <source>
        <dbReference type="SAM" id="MobiDB-lite"/>
    </source>
</evidence>
<proteinExistence type="predicted"/>
<dbReference type="EMBL" id="CAJOBI010010262">
    <property type="protein sequence ID" value="CAF4152652.1"/>
    <property type="molecule type" value="Genomic_DNA"/>
</dbReference>